<evidence type="ECO:0000313" key="3">
    <source>
        <dbReference type="Proteomes" id="UP000509667"/>
    </source>
</evidence>
<evidence type="ECO:0000256" key="1">
    <source>
        <dbReference type="SAM" id="Phobius"/>
    </source>
</evidence>
<dbReference type="KEGG" id="hrr:HZS55_09790"/>
<dbReference type="GeneID" id="56078155"/>
<dbReference type="EMBL" id="CP058910">
    <property type="protein sequence ID" value="QLH77570.1"/>
    <property type="molecule type" value="Genomic_DNA"/>
</dbReference>
<keyword evidence="1" id="KW-0472">Membrane</keyword>
<sequence>MTQIWDQITDKIDFNRSGAVQVTYSFIAGIASGTVVSSVGQTISVWELTFFIFVELFLFVAVGLFMPSEDERATDVDEDPAENESGTELQVKRLDDYA</sequence>
<feature type="transmembrane region" description="Helical" evidence="1">
    <location>
        <begin position="21"/>
        <end position="39"/>
    </location>
</feature>
<name>A0A7D5T4A6_9EURY</name>
<keyword evidence="1" id="KW-0812">Transmembrane</keyword>
<feature type="transmembrane region" description="Helical" evidence="1">
    <location>
        <begin position="45"/>
        <end position="65"/>
    </location>
</feature>
<gene>
    <name evidence="2" type="ORF">HZS55_09790</name>
</gene>
<keyword evidence="3" id="KW-1185">Reference proteome</keyword>
<organism evidence="2 3">
    <name type="scientific">Halosimplex rubrum</name>
    <dbReference type="NCBI Taxonomy" id="869889"/>
    <lineage>
        <taxon>Archaea</taxon>
        <taxon>Methanobacteriati</taxon>
        <taxon>Methanobacteriota</taxon>
        <taxon>Stenosarchaea group</taxon>
        <taxon>Halobacteria</taxon>
        <taxon>Halobacteriales</taxon>
        <taxon>Haloarculaceae</taxon>
        <taxon>Halosimplex</taxon>
    </lineage>
</organism>
<dbReference type="AlphaFoldDB" id="A0A7D5T4A6"/>
<keyword evidence="1" id="KW-1133">Transmembrane helix</keyword>
<reference evidence="2 3" key="1">
    <citation type="submission" date="2020-07" db="EMBL/GenBank/DDBJ databases">
        <title>Halosimplex pelagicum sp. nov. and Halosimplex rubrum sp. nov., isolated from salted brown alga Laminaria, and emended description of the genus Halosimplex.</title>
        <authorList>
            <person name="Cui H."/>
        </authorList>
    </citation>
    <scope>NUCLEOTIDE SEQUENCE [LARGE SCALE GENOMIC DNA]</scope>
    <source>
        <strain evidence="2 3">R27</strain>
    </source>
</reference>
<dbReference type="Proteomes" id="UP000509667">
    <property type="component" value="Chromosome"/>
</dbReference>
<proteinExistence type="predicted"/>
<protein>
    <submittedName>
        <fullName evidence="2">Uncharacterized protein</fullName>
    </submittedName>
</protein>
<accession>A0A7D5T4A6</accession>
<evidence type="ECO:0000313" key="2">
    <source>
        <dbReference type="EMBL" id="QLH77570.1"/>
    </source>
</evidence>
<dbReference type="RefSeq" id="WP_179911495.1">
    <property type="nucleotide sequence ID" value="NZ_CP058910.1"/>
</dbReference>